<sequence length="603" mass="66970">MIVVSEERSWSFSMASAVSLANSSSSLLLNSNLSAHQAAMAASVLAAAIEPDHVQLPEPYKEPMCSLWSHLPTIDKDSGTEWALFVVLPVVWIVLVIVGTVFSKSRLGQLSIVKSYQEMTVARQSRLNILDILRVVAILWVMMNHTGSEGRIDILDRLPSADAFKKAVHEHPVFGALLGNSALGVEVFLVLSGLLAARTWQRDAHMDFWPHYSRYVYRRLTRLVPSVFIFILLASGPLMRWILPRFEVTMISACGAKGLLAHIFFVGNWQEIPTCLGYLWYIGLDMQLHMVAPLFMWALNRDRRSAILIVLTTIAVSTGLRAAYCLSYDTCNKSDVDIPFISYPGVDPASVKHIYLGLWEMYARPYTKCGPFLIGLLFGWATTHWERKQCRITKRSGYVMFAGGAALAVATIYAILPEYWWPDMSANAYNVAYTATFRSVFALALVAMIAALTQQAETINVHILWSVLARLTFSAYLLHMPVVYVFNHLAYLQRADSAIALLIVLPAVAAFSFAVALPFYLLIEAPIGRLSTAFERYRASLKLAARDRDASALLESPAPATRQTSVDADAATHHSKCSTASSTLVSDVNHNVHLIPLLKKLEE</sequence>
<keyword evidence="2" id="KW-1185">Reference proteome</keyword>
<dbReference type="InterPro" id="IPR052728">
    <property type="entry name" value="O2_lipid_transport_reg"/>
</dbReference>
<dbReference type="PANTHER" id="PTHR11161">
    <property type="entry name" value="O-ACYLTRANSFERASE"/>
    <property type="match status" value="1"/>
</dbReference>
<dbReference type="OrthoDB" id="118951at2759"/>
<gene>
    <name evidence="1" type="primary">WBGene00111927</name>
</gene>
<dbReference type="PANTHER" id="PTHR11161:SF12">
    <property type="entry name" value="ACYLTRANSFERASE 3 DOMAIN-CONTAINING PROTEIN-RELATED"/>
    <property type="match status" value="1"/>
</dbReference>
<accession>A0A8R1YFT0</accession>
<dbReference type="Pfam" id="PF01757">
    <property type="entry name" value="Acyl_transf_3"/>
    <property type="match status" value="1"/>
</dbReference>
<reference evidence="1" key="2">
    <citation type="submission" date="2022-06" db="UniProtKB">
        <authorList>
            <consortium name="EnsemblMetazoa"/>
        </authorList>
    </citation>
    <scope>IDENTIFICATION</scope>
    <source>
        <strain evidence="1">PS312</strain>
    </source>
</reference>
<dbReference type="GO" id="GO:0016747">
    <property type="term" value="F:acyltransferase activity, transferring groups other than amino-acyl groups"/>
    <property type="evidence" value="ECO:0007669"/>
    <property type="project" value="InterPro"/>
</dbReference>
<accession>A0A2A6CX30</accession>
<organism evidence="1 2">
    <name type="scientific">Pristionchus pacificus</name>
    <name type="common">Parasitic nematode worm</name>
    <dbReference type="NCBI Taxonomy" id="54126"/>
    <lineage>
        <taxon>Eukaryota</taxon>
        <taxon>Metazoa</taxon>
        <taxon>Ecdysozoa</taxon>
        <taxon>Nematoda</taxon>
        <taxon>Chromadorea</taxon>
        <taxon>Rhabditida</taxon>
        <taxon>Rhabditina</taxon>
        <taxon>Diplogasteromorpha</taxon>
        <taxon>Diplogasteroidea</taxon>
        <taxon>Neodiplogasteridae</taxon>
        <taxon>Pristionchus</taxon>
    </lineage>
</organism>
<proteinExistence type="predicted"/>
<dbReference type="EnsemblMetazoa" id="PPA22373.1">
    <property type="protein sequence ID" value="PPA22373.1"/>
    <property type="gene ID" value="WBGene00111927"/>
</dbReference>
<dbReference type="InterPro" id="IPR002656">
    <property type="entry name" value="Acyl_transf_3_dom"/>
</dbReference>
<reference evidence="2" key="1">
    <citation type="journal article" date="2008" name="Nat. Genet.">
        <title>The Pristionchus pacificus genome provides a unique perspective on nematode lifestyle and parasitism.</title>
        <authorList>
            <person name="Dieterich C."/>
            <person name="Clifton S.W."/>
            <person name="Schuster L.N."/>
            <person name="Chinwalla A."/>
            <person name="Delehaunty K."/>
            <person name="Dinkelacker I."/>
            <person name="Fulton L."/>
            <person name="Fulton R."/>
            <person name="Godfrey J."/>
            <person name="Minx P."/>
            <person name="Mitreva M."/>
            <person name="Roeseler W."/>
            <person name="Tian H."/>
            <person name="Witte H."/>
            <person name="Yang S.P."/>
            <person name="Wilson R.K."/>
            <person name="Sommer R.J."/>
        </authorList>
    </citation>
    <scope>NUCLEOTIDE SEQUENCE [LARGE SCALE GENOMIC DNA]</scope>
    <source>
        <strain evidence="2">PS312</strain>
    </source>
</reference>
<evidence type="ECO:0000313" key="2">
    <source>
        <dbReference type="Proteomes" id="UP000005239"/>
    </source>
</evidence>
<dbReference type="AlphaFoldDB" id="A0A2A6CX30"/>
<dbReference type="Proteomes" id="UP000005239">
    <property type="component" value="Unassembled WGS sequence"/>
</dbReference>
<protein>
    <submittedName>
        <fullName evidence="1">Rhy-1</fullName>
    </submittedName>
</protein>
<name>A0A2A6CX30_PRIPA</name>
<evidence type="ECO:0000313" key="1">
    <source>
        <dbReference type="EnsemblMetazoa" id="PPA22373.1"/>
    </source>
</evidence>